<dbReference type="AlphaFoldDB" id="A0A941DBN5"/>
<dbReference type="NCBIfam" id="NF047558">
    <property type="entry name" value="TPR_END_plus"/>
    <property type="match status" value="1"/>
</dbReference>
<dbReference type="Pfam" id="PF03572">
    <property type="entry name" value="Peptidase_S41"/>
    <property type="match status" value="1"/>
</dbReference>
<proteinExistence type="predicted"/>
<feature type="chain" id="PRO_5037208788" description="Tail specific protease domain-containing protein" evidence="1">
    <location>
        <begin position="29"/>
        <end position="567"/>
    </location>
</feature>
<dbReference type="InterPro" id="IPR029045">
    <property type="entry name" value="ClpP/crotonase-like_dom_sf"/>
</dbReference>
<dbReference type="SUPFAM" id="SSF52096">
    <property type="entry name" value="ClpP/crotonase"/>
    <property type="match status" value="1"/>
</dbReference>
<dbReference type="Gene3D" id="3.90.226.10">
    <property type="entry name" value="2-enoyl-CoA Hydratase, Chain A, domain 1"/>
    <property type="match status" value="1"/>
</dbReference>
<dbReference type="GO" id="GO:0030288">
    <property type="term" value="C:outer membrane-bounded periplasmic space"/>
    <property type="evidence" value="ECO:0007669"/>
    <property type="project" value="TreeGrafter"/>
</dbReference>
<dbReference type="SUPFAM" id="SSF81901">
    <property type="entry name" value="HCP-like"/>
    <property type="match status" value="1"/>
</dbReference>
<evidence type="ECO:0000256" key="1">
    <source>
        <dbReference type="SAM" id="SignalP"/>
    </source>
</evidence>
<protein>
    <recommendedName>
        <fullName evidence="2">Tail specific protease domain-containing protein</fullName>
    </recommendedName>
</protein>
<dbReference type="EMBL" id="JAGSPM010000002">
    <property type="protein sequence ID" value="MBR7745719.1"/>
    <property type="molecule type" value="Genomic_DNA"/>
</dbReference>
<dbReference type="PROSITE" id="PS51257">
    <property type="entry name" value="PROKAR_LIPOPROTEIN"/>
    <property type="match status" value="1"/>
</dbReference>
<dbReference type="Proteomes" id="UP000680158">
    <property type="component" value="Unassembled WGS sequence"/>
</dbReference>
<dbReference type="SMART" id="SM00245">
    <property type="entry name" value="TSPc"/>
    <property type="match status" value="1"/>
</dbReference>
<sequence length="567" mass="63065">MRMFRKNLTKNVISSAICGLLYITPFIAACSHAQQATTAAISKLDLARLEKEAQIALEKKEFANAAELFQRIANAAPEVGSYAYNAACAHALRGNVDLAFTWLQRAIDAGFVDVKHSQQDSDLQSLRQDPRWGGLMLSMQKRADFLGRLWNSSVWKTAYKANLSVDEKVAGLSKFWSEVKYNFVYTNTLRELDWDAVYQRYLPKVRASKSTLEYYKLLMEMCALLKDGHTNVYAPDELYESDFAVTKIRTRLIEGRVFVTEVGDPQLIKQGLVAGTEILKVNHRDVHDYARKDLAPYVSASTPQDLETRIYSYEFLIGSAKEKPLLEVRDTQGKRHQIKIDRVSIKERNKALSGLPAFSWRMLPDNIAHVALNSFDDDTAAIEYFKAFPEISKAKAIIFDVRDNGGGNGSVGFKILSTITKQNFATSAAATRDYKPSLRAWGNPESLHHFPQSLEAADPQHQFAGKVVVLTSARTYSAAEDFSIAFDLMQRGKIIGEATGGSTGQPLFFDLPGGGMARVCTKLDSYPDGKAFVGVGIQPHHLVRPTIADFLAGRDTVLLAAIKNINE</sequence>
<dbReference type="Gene3D" id="3.30.750.44">
    <property type="match status" value="1"/>
</dbReference>
<dbReference type="GO" id="GO:0006508">
    <property type="term" value="P:proteolysis"/>
    <property type="evidence" value="ECO:0007669"/>
    <property type="project" value="InterPro"/>
</dbReference>
<feature type="domain" description="Tail specific protease" evidence="2">
    <location>
        <begin position="333"/>
        <end position="544"/>
    </location>
</feature>
<dbReference type="Gene3D" id="1.25.40.10">
    <property type="entry name" value="Tetratricopeptide repeat domain"/>
    <property type="match status" value="1"/>
</dbReference>
<dbReference type="CDD" id="cd07562">
    <property type="entry name" value="Peptidase_S41_TRI"/>
    <property type="match status" value="1"/>
</dbReference>
<dbReference type="GO" id="GO:0007165">
    <property type="term" value="P:signal transduction"/>
    <property type="evidence" value="ECO:0007669"/>
    <property type="project" value="TreeGrafter"/>
</dbReference>
<dbReference type="InterPro" id="IPR028204">
    <property type="entry name" value="Tricorn_C1"/>
</dbReference>
<reference evidence="3 4" key="1">
    <citation type="submission" date="2021-04" db="EMBL/GenBank/DDBJ databases">
        <title>novel species isolated from subtropical streams in China.</title>
        <authorList>
            <person name="Lu H."/>
        </authorList>
    </citation>
    <scope>NUCLEOTIDE SEQUENCE [LARGE SCALE GENOMIC DNA]</scope>
    <source>
        <strain evidence="3 4">BYS107W</strain>
    </source>
</reference>
<dbReference type="Pfam" id="PF14684">
    <property type="entry name" value="Tricorn_C1"/>
    <property type="match status" value="1"/>
</dbReference>
<dbReference type="PANTHER" id="PTHR32060:SF30">
    <property type="entry name" value="CARBOXY-TERMINAL PROCESSING PROTEASE CTPA"/>
    <property type="match status" value="1"/>
</dbReference>
<dbReference type="GO" id="GO:0008236">
    <property type="term" value="F:serine-type peptidase activity"/>
    <property type="evidence" value="ECO:0007669"/>
    <property type="project" value="InterPro"/>
</dbReference>
<gene>
    <name evidence="3" type="ORF">KDM92_03945</name>
</gene>
<organism evidence="3 4">
    <name type="scientific">Undibacterium baiyunense</name>
    <dbReference type="NCBI Taxonomy" id="2828731"/>
    <lineage>
        <taxon>Bacteria</taxon>
        <taxon>Pseudomonadati</taxon>
        <taxon>Pseudomonadota</taxon>
        <taxon>Betaproteobacteria</taxon>
        <taxon>Burkholderiales</taxon>
        <taxon>Oxalobacteraceae</taxon>
        <taxon>Undibacterium</taxon>
    </lineage>
</organism>
<dbReference type="InterPro" id="IPR011990">
    <property type="entry name" value="TPR-like_helical_dom_sf"/>
</dbReference>
<feature type="signal peptide" evidence="1">
    <location>
        <begin position="1"/>
        <end position="28"/>
    </location>
</feature>
<dbReference type="PANTHER" id="PTHR32060">
    <property type="entry name" value="TAIL-SPECIFIC PROTEASE"/>
    <property type="match status" value="1"/>
</dbReference>
<accession>A0A941DBN5</accession>
<evidence type="ECO:0000313" key="3">
    <source>
        <dbReference type="EMBL" id="MBR7745719.1"/>
    </source>
</evidence>
<dbReference type="RefSeq" id="WP_212683106.1">
    <property type="nucleotide sequence ID" value="NZ_JAGSPM010000002.1"/>
</dbReference>
<dbReference type="InterPro" id="IPR005151">
    <property type="entry name" value="Tail-specific_protease"/>
</dbReference>
<dbReference type="GO" id="GO:0004175">
    <property type="term" value="F:endopeptidase activity"/>
    <property type="evidence" value="ECO:0007669"/>
    <property type="project" value="TreeGrafter"/>
</dbReference>
<evidence type="ECO:0000313" key="4">
    <source>
        <dbReference type="Proteomes" id="UP000680158"/>
    </source>
</evidence>
<comment type="caution">
    <text evidence="3">The sequence shown here is derived from an EMBL/GenBank/DDBJ whole genome shotgun (WGS) entry which is preliminary data.</text>
</comment>
<name>A0A941DBN5_9BURK</name>
<keyword evidence="4" id="KW-1185">Reference proteome</keyword>
<evidence type="ECO:0000259" key="2">
    <source>
        <dbReference type="SMART" id="SM00245"/>
    </source>
</evidence>
<keyword evidence="1" id="KW-0732">Signal</keyword>